<evidence type="ECO:0000259" key="7">
    <source>
        <dbReference type="PROSITE" id="PS51866"/>
    </source>
</evidence>
<dbReference type="Gene3D" id="3.40.50.300">
    <property type="entry name" value="P-loop containing nucleotide triphosphate hydrolases"/>
    <property type="match status" value="1"/>
</dbReference>
<dbReference type="PROSITE" id="PS00211">
    <property type="entry name" value="ABC_TRANSPORTER_1"/>
    <property type="match status" value="1"/>
</dbReference>
<keyword evidence="4 8" id="KW-0067">ATP-binding</keyword>
<dbReference type="Proteomes" id="UP000315842">
    <property type="component" value="Unassembled WGS sequence"/>
</dbReference>
<dbReference type="GO" id="GO:0016887">
    <property type="term" value="F:ATP hydrolysis activity"/>
    <property type="evidence" value="ECO:0007669"/>
    <property type="project" value="InterPro"/>
</dbReference>
<sequence>MSGPRTDALAGPPGLVLDARVTRGAFTLDVDVRVAPGEVVAVLGPNGAGKSTLLSAAAGLVPLTGGRAVLDGRVLDDARTGTFLEPADRPVGFVFQSYRLFPHLSVLDNVAFSPRARGAGRTRARAVARDWLDRLGLADLASRRPGDLSGGQAQRVALARALAGAPDLLLLDEPLAALDARTRLDVQSELKRHLAGFAGPCLVVTHDPLEALMLADRLLVLEGGRVVQEGAPAHVARRPATEYVARLVGLNLYAGVADGDAVHLDGGGMLVVPDHGERGPVLVALRPSAVVVSPHRPDVSSVRNTWPATVVGLTMLTDRVRLDLAGEPSALVDVTPAAVAELGLAPGDRVWLSAKATELEVYARG</sequence>
<comment type="caution">
    <text evidence="8">The sequence shown here is derived from an EMBL/GenBank/DDBJ whole genome shotgun (WGS) entry which is preliminary data.</text>
</comment>
<keyword evidence="3" id="KW-0547">Nucleotide-binding</keyword>
<keyword evidence="2 5" id="KW-0500">Molybdenum</keyword>
<dbReference type="InterPro" id="IPR050093">
    <property type="entry name" value="ABC_SmlMolc_Importer"/>
</dbReference>
<evidence type="ECO:0000256" key="3">
    <source>
        <dbReference type="ARBA" id="ARBA00022741"/>
    </source>
</evidence>
<feature type="domain" description="ABC transporter" evidence="6">
    <location>
        <begin position="4"/>
        <end position="248"/>
    </location>
</feature>
<keyword evidence="9" id="KW-1185">Reference proteome</keyword>
<dbReference type="PROSITE" id="PS50893">
    <property type="entry name" value="ABC_TRANSPORTER_2"/>
    <property type="match status" value="1"/>
</dbReference>
<dbReference type="InterPro" id="IPR004606">
    <property type="entry name" value="Mop_domain"/>
</dbReference>
<dbReference type="InterPro" id="IPR017871">
    <property type="entry name" value="ABC_transporter-like_CS"/>
</dbReference>
<dbReference type="SMART" id="SM00382">
    <property type="entry name" value="AAA"/>
    <property type="match status" value="1"/>
</dbReference>
<keyword evidence="1" id="KW-0813">Transport</keyword>
<protein>
    <submittedName>
        <fullName evidence="8">ABC transporter ATP-binding protein</fullName>
    </submittedName>
</protein>
<dbReference type="PANTHER" id="PTHR42781:SF4">
    <property type="entry name" value="SPERMIDINE_PUTRESCINE IMPORT ATP-BINDING PROTEIN POTA"/>
    <property type="match status" value="1"/>
</dbReference>
<evidence type="ECO:0000256" key="2">
    <source>
        <dbReference type="ARBA" id="ARBA00022505"/>
    </source>
</evidence>
<dbReference type="RefSeq" id="WP_141317782.1">
    <property type="nucleotide sequence ID" value="NZ_BJLP01000001.1"/>
</dbReference>
<evidence type="ECO:0000313" key="8">
    <source>
        <dbReference type="EMBL" id="GEA79634.1"/>
    </source>
</evidence>
<dbReference type="EMBL" id="BJLP01000001">
    <property type="protein sequence ID" value="GEA79634.1"/>
    <property type="molecule type" value="Genomic_DNA"/>
</dbReference>
<dbReference type="InterPro" id="IPR003593">
    <property type="entry name" value="AAA+_ATPase"/>
</dbReference>
<dbReference type="InterPro" id="IPR005116">
    <property type="entry name" value="Transp-assoc_OB_typ1"/>
</dbReference>
<feature type="domain" description="Mop" evidence="7">
    <location>
        <begin position="299"/>
        <end position="363"/>
    </location>
</feature>
<evidence type="ECO:0000259" key="6">
    <source>
        <dbReference type="PROSITE" id="PS50893"/>
    </source>
</evidence>
<gene>
    <name evidence="8" type="ORF">CUD01_00780</name>
</gene>
<dbReference type="GO" id="GO:0015689">
    <property type="term" value="P:molybdate ion transport"/>
    <property type="evidence" value="ECO:0007669"/>
    <property type="project" value="InterPro"/>
</dbReference>
<evidence type="ECO:0000256" key="1">
    <source>
        <dbReference type="ARBA" id="ARBA00022448"/>
    </source>
</evidence>
<evidence type="ECO:0000256" key="4">
    <source>
        <dbReference type="ARBA" id="ARBA00022840"/>
    </source>
</evidence>
<dbReference type="SUPFAM" id="SSF50331">
    <property type="entry name" value="MOP-like"/>
    <property type="match status" value="1"/>
</dbReference>
<dbReference type="GO" id="GO:0005524">
    <property type="term" value="F:ATP binding"/>
    <property type="evidence" value="ECO:0007669"/>
    <property type="project" value="UniProtKB-KW"/>
</dbReference>
<dbReference type="Pfam" id="PF00005">
    <property type="entry name" value="ABC_tran"/>
    <property type="match status" value="1"/>
</dbReference>
<dbReference type="InterPro" id="IPR027417">
    <property type="entry name" value="P-loop_NTPase"/>
</dbReference>
<evidence type="ECO:0000256" key="5">
    <source>
        <dbReference type="PROSITE-ProRule" id="PRU01213"/>
    </source>
</evidence>
<dbReference type="InterPro" id="IPR008995">
    <property type="entry name" value="Mo/tungstate-bd_C_term_dom"/>
</dbReference>
<proteinExistence type="predicted"/>
<dbReference type="Pfam" id="PF03459">
    <property type="entry name" value="TOBE"/>
    <property type="match status" value="1"/>
</dbReference>
<dbReference type="PROSITE" id="PS51866">
    <property type="entry name" value="MOP"/>
    <property type="match status" value="1"/>
</dbReference>
<accession>A0A4Y3K8C5</accession>
<dbReference type="Gene3D" id="2.40.50.100">
    <property type="match status" value="1"/>
</dbReference>
<dbReference type="SUPFAM" id="SSF52540">
    <property type="entry name" value="P-loop containing nucleoside triphosphate hydrolases"/>
    <property type="match status" value="1"/>
</dbReference>
<reference evidence="8 9" key="1">
    <citation type="submission" date="2019-06" db="EMBL/GenBank/DDBJ databases">
        <title>Whole genome shotgun sequence of Cellulomonas uda NBRC 3747.</title>
        <authorList>
            <person name="Hosoyama A."/>
            <person name="Uohara A."/>
            <person name="Ohji S."/>
            <person name="Ichikawa N."/>
        </authorList>
    </citation>
    <scope>NUCLEOTIDE SEQUENCE [LARGE SCALE GENOMIC DNA]</scope>
    <source>
        <strain evidence="8 9">NBRC 3747</strain>
    </source>
</reference>
<organism evidence="8 9">
    <name type="scientific">Cellulomonas uda</name>
    <dbReference type="NCBI Taxonomy" id="1714"/>
    <lineage>
        <taxon>Bacteria</taxon>
        <taxon>Bacillati</taxon>
        <taxon>Actinomycetota</taxon>
        <taxon>Actinomycetes</taxon>
        <taxon>Micrococcales</taxon>
        <taxon>Cellulomonadaceae</taxon>
        <taxon>Cellulomonas</taxon>
    </lineage>
</organism>
<dbReference type="InterPro" id="IPR003439">
    <property type="entry name" value="ABC_transporter-like_ATP-bd"/>
</dbReference>
<name>A0A4Y3K8C5_CELUD</name>
<dbReference type="PANTHER" id="PTHR42781">
    <property type="entry name" value="SPERMIDINE/PUTRESCINE IMPORT ATP-BINDING PROTEIN POTA"/>
    <property type="match status" value="1"/>
</dbReference>
<evidence type="ECO:0000313" key="9">
    <source>
        <dbReference type="Proteomes" id="UP000315842"/>
    </source>
</evidence>
<dbReference type="AlphaFoldDB" id="A0A4Y3K8C5"/>